<keyword evidence="2" id="KW-1185">Reference proteome</keyword>
<dbReference type="EMBL" id="BMYZ01000001">
    <property type="protein sequence ID" value="GGY70100.1"/>
    <property type="molecule type" value="Genomic_DNA"/>
</dbReference>
<accession>A0ABQ3AWI5</accession>
<reference evidence="2" key="1">
    <citation type="journal article" date="2019" name="Int. J. Syst. Evol. Microbiol.">
        <title>The Global Catalogue of Microorganisms (GCM) 10K type strain sequencing project: providing services to taxonomists for standard genome sequencing and annotation.</title>
        <authorList>
            <consortium name="The Broad Institute Genomics Platform"/>
            <consortium name="The Broad Institute Genome Sequencing Center for Infectious Disease"/>
            <person name="Wu L."/>
            <person name="Ma J."/>
        </authorList>
    </citation>
    <scope>NUCLEOTIDE SEQUENCE [LARGE SCALE GENOMIC DNA]</scope>
    <source>
        <strain evidence="2">KCTC 32239</strain>
    </source>
</reference>
<name>A0ABQ3AWI5_9GAMM</name>
<proteinExistence type="predicted"/>
<dbReference type="RefSeq" id="WP_189416897.1">
    <property type="nucleotide sequence ID" value="NZ_BMYZ01000001.1"/>
</dbReference>
<evidence type="ECO:0000313" key="2">
    <source>
        <dbReference type="Proteomes" id="UP000619761"/>
    </source>
</evidence>
<dbReference type="Proteomes" id="UP000619761">
    <property type="component" value="Unassembled WGS sequence"/>
</dbReference>
<organism evidence="1 2">
    <name type="scientific">Cellvibrio zantedeschiae</name>
    <dbReference type="NCBI Taxonomy" id="1237077"/>
    <lineage>
        <taxon>Bacteria</taxon>
        <taxon>Pseudomonadati</taxon>
        <taxon>Pseudomonadota</taxon>
        <taxon>Gammaproteobacteria</taxon>
        <taxon>Cellvibrionales</taxon>
        <taxon>Cellvibrionaceae</taxon>
        <taxon>Cellvibrio</taxon>
    </lineage>
</organism>
<protein>
    <submittedName>
        <fullName evidence="1">Uncharacterized protein</fullName>
    </submittedName>
</protein>
<gene>
    <name evidence="1" type="ORF">GCM10011613_13130</name>
</gene>
<evidence type="ECO:0000313" key="1">
    <source>
        <dbReference type="EMBL" id="GGY70100.1"/>
    </source>
</evidence>
<sequence>MSEITQNAIFAREVQRRVDDLIAWIVENSPDKEHQLSISNFRDVRQTLFGLATNGSNVLQHIEPEPEQGGAQYINDNPAPWP</sequence>
<comment type="caution">
    <text evidence="1">The sequence shown here is derived from an EMBL/GenBank/DDBJ whole genome shotgun (WGS) entry which is preliminary data.</text>
</comment>